<dbReference type="RefSeq" id="WP_126804371.1">
    <property type="nucleotide sequence ID" value="NZ_PIPL01000003.1"/>
</dbReference>
<keyword evidence="3" id="KW-1185">Reference proteome</keyword>
<evidence type="ECO:0000256" key="1">
    <source>
        <dbReference type="SAM" id="Phobius"/>
    </source>
</evidence>
<protein>
    <recommendedName>
        <fullName evidence="4">DUF3634 domain-containing protein</fullName>
    </recommendedName>
</protein>
<dbReference type="AlphaFoldDB" id="A0A432W3P6"/>
<dbReference type="EMBL" id="PIPL01000003">
    <property type="protein sequence ID" value="RUO23952.1"/>
    <property type="molecule type" value="Genomic_DNA"/>
</dbReference>
<keyword evidence="1" id="KW-0472">Membrane</keyword>
<organism evidence="2 3">
    <name type="scientific">Aliidiomarina minuta</name>
    <dbReference type="NCBI Taxonomy" id="880057"/>
    <lineage>
        <taxon>Bacteria</taxon>
        <taxon>Pseudomonadati</taxon>
        <taxon>Pseudomonadota</taxon>
        <taxon>Gammaproteobacteria</taxon>
        <taxon>Alteromonadales</taxon>
        <taxon>Idiomarinaceae</taxon>
        <taxon>Aliidiomarina</taxon>
    </lineage>
</organism>
<proteinExistence type="predicted"/>
<accession>A0A432W3P6</accession>
<dbReference type="OrthoDB" id="6402677at2"/>
<feature type="transmembrane region" description="Helical" evidence="1">
    <location>
        <begin position="6"/>
        <end position="26"/>
    </location>
</feature>
<comment type="caution">
    <text evidence="2">The sequence shown here is derived from an EMBL/GenBank/DDBJ whole genome shotgun (WGS) entry which is preliminary data.</text>
</comment>
<reference evidence="2 3" key="1">
    <citation type="journal article" date="2011" name="Front. Microbiol.">
        <title>Genomic signatures of strain selection and enhancement in Bacillus atrophaeus var. globigii, a historical biowarfare simulant.</title>
        <authorList>
            <person name="Gibbons H.S."/>
            <person name="Broomall S.M."/>
            <person name="McNew L.A."/>
            <person name="Daligault H."/>
            <person name="Chapman C."/>
            <person name="Bruce D."/>
            <person name="Karavis M."/>
            <person name="Krepps M."/>
            <person name="McGregor P.A."/>
            <person name="Hong C."/>
            <person name="Park K.H."/>
            <person name="Akmal A."/>
            <person name="Feldman A."/>
            <person name="Lin J.S."/>
            <person name="Chang W.E."/>
            <person name="Higgs B.W."/>
            <person name="Demirev P."/>
            <person name="Lindquist J."/>
            <person name="Liem A."/>
            <person name="Fochler E."/>
            <person name="Read T.D."/>
            <person name="Tapia R."/>
            <person name="Johnson S."/>
            <person name="Bishop-Lilly K.A."/>
            <person name="Detter C."/>
            <person name="Han C."/>
            <person name="Sozhamannan S."/>
            <person name="Rosenzweig C.N."/>
            <person name="Skowronski E.W."/>
        </authorList>
    </citation>
    <scope>NUCLEOTIDE SEQUENCE [LARGE SCALE GENOMIC DNA]</scope>
    <source>
        <strain evidence="2 3">MLST1</strain>
    </source>
</reference>
<gene>
    <name evidence="2" type="ORF">CWE09_12445</name>
</gene>
<evidence type="ECO:0008006" key="4">
    <source>
        <dbReference type="Google" id="ProtNLM"/>
    </source>
</evidence>
<keyword evidence="1" id="KW-1133">Transmembrane helix</keyword>
<evidence type="ECO:0000313" key="2">
    <source>
        <dbReference type="EMBL" id="RUO23952.1"/>
    </source>
</evidence>
<dbReference type="Pfam" id="PF12321">
    <property type="entry name" value="DUF3634"/>
    <property type="match status" value="1"/>
</dbReference>
<evidence type="ECO:0000313" key="3">
    <source>
        <dbReference type="Proteomes" id="UP000288293"/>
    </source>
</evidence>
<dbReference type="InterPro" id="IPR022090">
    <property type="entry name" value="DUF3634"/>
</dbReference>
<dbReference type="Proteomes" id="UP000288293">
    <property type="component" value="Unassembled WGS sequence"/>
</dbReference>
<sequence>MPVWIPILIVALVILYMLFMGSDAIAEIRVKDGEWKVSKGSFRKDFLQEVDHILQGTQGKGRIKVVNKYNRYQLQCEGNLSEGQEQQLRNIFPEEDHRSVCSALKKFK</sequence>
<name>A0A432W3P6_9GAMM</name>
<keyword evidence="1" id="KW-0812">Transmembrane</keyword>